<feature type="compositionally biased region" description="Low complexity" evidence="9">
    <location>
        <begin position="247"/>
        <end position="273"/>
    </location>
</feature>
<dbReference type="SMART" id="SM00389">
    <property type="entry name" value="HOX"/>
    <property type="match status" value="1"/>
</dbReference>
<feature type="compositionally biased region" description="Low complexity" evidence="9">
    <location>
        <begin position="348"/>
        <end position="358"/>
    </location>
</feature>
<dbReference type="InterPro" id="IPR001356">
    <property type="entry name" value="HD"/>
</dbReference>
<dbReference type="GO" id="GO:0005634">
    <property type="term" value="C:nucleus"/>
    <property type="evidence" value="ECO:0007669"/>
    <property type="project" value="UniProtKB-SubCell"/>
</dbReference>
<comment type="similarity">
    <text evidence="2">Belongs to the TALE/MEIS homeobox family.</text>
</comment>
<proteinExistence type="evidence at transcript level"/>
<dbReference type="FunFam" id="1.10.10.60:FF:000004">
    <property type="entry name" value="Meis2 homeobox isoform 2c"/>
    <property type="match status" value="1"/>
</dbReference>
<dbReference type="Pfam" id="PF05920">
    <property type="entry name" value="Homeobox_KN"/>
    <property type="match status" value="1"/>
</dbReference>
<sequence>MGDLWMPNSNKIIAMNDSRWIYHSQLVTSTQSCNIVDEVQSTQPATLTDECTATNLDNVKIERKDIDAYGDGYGPPPSGSDVYPGGAPDPAASLGYFAMGAYAPVGPPPPGMLGDPLNEQIKRDKEAIYNHPLFPLLSCLFEKCELATCTPRDQNRESGTSSTNDVCSSASFKDDLTDFTKMIQNEKPYYVPNPEVDSLMLQAIQVLRFHLLELEKVHELCDNFCHRYVTCLKGKMPMDIVGDERASSSQPSVSPSTTAPSTSPSMGTPMSSQYPAPYEPQSVPLPENTNAMPTSHEGFHPSVHDLSGASSSAQHSSSTPDNHPLVLGGAPPLTAGGTQASIPLTAVSSPSGSSSAGGQRLDSTPHSVETPNQLLNTQQTSVDNISDAGDESLSMCGSLNEDGGRESVLSDGQTTTNGSKRKVPKVFSKEAITKFRAWLFQNLTHPYPSEDQKKQLAHETGLTILQVNNWFINARRRIVQPMIDQSNRAGRPNGVNVFKNRRRKSSGQSPGPSPDLLGVTHNYSPDNGQLAAAAGYPAQAMFPGNPYAAGMGHPAFPNPAALTGHMFMPGPMSHMMAPYNAAQTQMGANVWMESLMPGHMSMDA</sequence>
<accession>F1L0M6</accession>
<dbReference type="GO" id="GO:0048663">
    <property type="term" value="P:neuron fate commitment"/>
    <property type="evidence" value="ECO:0007669"/>
    <property type="project" value="UniProtKB-ARBA"/>
</dbReference>
<keyword evidence="3 8" id="KW-0238">DNA-binding</keyword>
<dbReference type="CDD" id="cd00086">
    <property type="entry name" value="homeodomain"/>
    <property type="match status" value="1"/>
</dbReference>
<evidence type="ECO:0000256" key="7">
    <source>
        <dbReference type="ARBA" id="ARBA00083268"/>
    </source>
</evidence>
<feature type="region of interest" description="Disordered" evidence="9">
    <location>
        <begin position="384"/>
        <end position="421"/>
    </location>
</feature>
<dbReference type="InterPro" id="IPR050224">
    <property type="entry name" value="TALE_homeobox"/>
</dbReference>
<feature type="region of interest" description="Disordered" evidence="9">
    <location>
        <begin position="242"/>
        <end position="371"/>
    </location>
</feature>
<evidence type="ECO:0000256" key="1">
    <source>
        <dbReference type="ARBA" id="ARBA00004123"/>
    </source>
</evidence>
<feature type="compositionally biased region" description="Polar residues" evidence="9">
    <location>
        <begin position="361"/>
        <end position="371"/>
    </location>
</feature>
<dbReference type="InterPro" id="IPR009057">
    <property type="entry name" value="Homeodomain-like_sf"/>
</dbReference>
<evidence type="ECO:0000256" key="8">
    <source>
        <dbReference type="PROSITE-ProRule" id="PRU00108"/>
    </source>
</evidence>
<dbReference type="InterPro" id="IPR032453">
    <property type="entry name" value="PKNOX/Meis_N"/>
</dbReference>
<dbReference type="Gene3D" id="1.10.10.60">
    <property type="entry name" value="Homeodomain-like"/>
    <property type="match status" value="1"/>
</dbReference>
<dbReference type="Pfam" id="PF16493">
    <property type="entry name" value="Meis_PKNOX_N"/>
    <property type="match status" value="1"/>
</dbReference>
<feature type="domain" description="Homeobox" evidence="10">
    <location>
        <begin position="418"/>
        <end position="481"/>
    </location>
</feature>
<dbReference type="PANTHER" id="PTHR11850">
    <property type="entry name" value="HOMEOBOX PROTEIN TRANSCRIPTION FACTORS"/>
    <property type="match status" value="1"/>
</dbReference>
<evidence type="ECO:0000256" key="6">
    <source>
        <dbReference type="ARBA" id="ARBA00072562"/>
    </source>
</evidence>
<feature type="DNA-binding region" description="Homeobox" evidence="8">
    <location>
        <begin position="420"/>
        <end position="482"/>
    </location>
</feature>
<keyword evidence="5 8" id="KW-0539">Nucleus</keyword>
<dbReference type="InterPro" id="IPR008422">
    <property type="entry name" value="KN_HD"/>
</dbReference>
<dbReference type="SUPFAM" id="SSF46689">
    <property type="entry name" value="Homeodomain-like"/>
    <property type="match status" value="1"/>
</dbReference>
<evidence type="ECO:0000256" key="3">
    <source>
        <dbReference type="ARBA" id="ARBA00023125"/>
    </source>
</evidence>
<reference evidence="11" key="1">
    <citation type="journal article" date="2011" name="Genome Res.">
        <title>Deep small RNA sequencing from the nematode Ascaris reveals conservation, functional diversification, and novel developmental profiles.</title>
        <authorList>
            <person name="Wang J."/>
            <person name="Czech B."/>
            <person name="Crunk A."/>
            <person name="Wallace A."/>
            <person name="Mitreva M."/>
            <person name="Hannon G.J."/>
            <person name="Davis R.E."/>
        </authorList>
    </citation>
    <scope>NUCLEOTIDE SEQUENCE</scope>
</reference>
<feature type="region of interest" description="Disordered" evidence="9">
    <location>
        <begin position="483"/>
        <end position="524"/>
    </location>
</feature>
<dbReference type="PROSITE" id="PS50071">
    <property type="entry name" value="HOMEOBOX_2"/>
    <property type="match status" value="1"/>
</dbReference>
<dbReference type="GO" id="GO:0006355">
    <property type="term" value="P:regulation of DNA-templated transcription"/>
    <property type="evidence" value="ECO:0007669"/>
    <property type="project" value="InterPro"/>
</dbReference>
<evidence type="ECO:0000256" key="4">
    <source>
        <dbReference type="ARBA" id="ARBA00023155"/>
    </source>
</evidence>
<dbReference type="EMBL" id="JI169137">
    <property type="protein sequence ID" value="ADY43680.1"/>
    <property type="molecule type" value="mRNA"/>
</dbReference>
<feature type="compositionally biased region" description="Low complexity" evidence="9">
    <location>
        <begin position="307"/>
        <end position="318"/>
    </location>
</feature>
<dbReference type="AlphaFoldDB" id="F1L0M6"/>
<evidence type="ECO:0000313" key="11">
    <source>
        <dbReference type="EMBL" id="ADY43680.1"/>
    </source>
</evidence>
<dbReference type="GO" id="GO:0000987">
    <property type="term" value="F:cis-regulatory region sequence-specific DNA binding"/>
    <property type="evidence" value="ECO:0007669"/>
    <property type="project" value="UniProtKB-ARBA"/>
</dbReference>
<comment type="subcellular location">
    <subcellularLocation>
        <location evidence="1 8">Nucleus</location>
    </subcellularLocation>
</comment>
<protein>
    <recommendedName>
        <fullName evidence="6">Homeobox protein unc-62</fullName>
    </recommendedName>
    <alternativeName>
        <fullName evidence="7">Uncoordinated protein 62</fullName>
    </alternativeName>
</protein>
<keyword evidence="4 8" id="KW-0371">Homeobox</keyword>
<evidence type="ECO:0000256" key="9">
    <source>
        <dbReference type="SAM" id="MobiDB-lite"/>
    </source>
</evidence>
<name>F1L0M6_ASCSU</name>
<organism evidence="11">
    <name type="scientific">Ascaris suum</name>
    <name type="common">Pig roundworm</name>
    <name type="synonym">Ascaris lumbricoides</name>
    <dbReference type="NCBI Taxonomy" id="6253"/>
    <lineage>
        <taxon>Eukaryota</taxon>
        <taxon>Metazoa</taxon>
        <taxon>Ecdysozoa</taxon>
        <taxon>Nematoda</taxon>
        <taxon>Chromadorea</taxon>
        <taxon>Rhabditida</taxon>
        <taxon>Spirurina</taxon>
        <taxon>Ascaridomorpha</taxon>
        <taxon>Ascaridoidea</taxon>
        <taxon>Ascarididae</taxon>
        <taxon>Ascaris</taxon>
    </lineage>
</organism>
<evidence type="ECO:0000259" key="10">
    <source>
        <dbReference type="PROSITE" id="PS50071"/>
    </source>
</evidence>
<evidence type="ECO:0000256" key="2">
    <source>
        <dbReference type="ARBA" id="ARBA00009661"/>
    </source>
</evidence>
<evidence type="ECO:0000256" key="5">
    <source>
        <dbReference type="ARBA" id="ARBA00023242"/>
    </source>
</evidence>